<dbReference type="PROSITE" id="PS50901">
    <property type="entry name" value="FTSK"/>
    <property type="match status" value="1"/>
</dbReference>
<protein>
    <submittedName>
        <fullName evidence="7">DNA segregation ATPase, FtsK/SpoIIIE family</fullName>
    </submittedName>
</protein>
<dbReference type="GO" id="GO:0003677">
    <property type="term" value="F:DNA binding"/>
    <property type="evidence" value="ECO:0007669"/>
    <property type="project" value="InterPro"/>
</dbReference>
<dbReference type="OrthoDB" id="3315716at2"/>
<dbReference type="PANTHER" id="PTHR22683:SF41">
    <property type="entry name" value="DNA TRANSLOCASE FTSK"/>
    <property type="match status" value="1"/>
</dbReference>
<dbReference type="Proteomes" id="UP000021053">
    <property type="component" value="Unassembled WGS sequence"/>
</dbReference>
<dbReference type="HOGENOM" id="CLU_020567_1_0_11"/>
<evidence type="ECO:0000259" key="6">
    <source>
        <dbReference type="PROSITE" id="PS50901"/>
    </source>
</evidence>
<evidence type="ECO:0000313" key="7">
    <source>
        <dbReference type="EMBL" id="EXG79167.1"/>
    </source>
</evidence>
<keyword evidence="5" id="KW-1133">Transmembrane helix</keyword>
<feature type="transmembrane region" description="Helical" evidence="5">
    <location>
        <begin position="173"/>
        <end position="195"/>
    </location>
</feature>
<feature type="region of interest" description="Disordered" evidence="4">
    <location>
        <begin position="1"/>
        <end position="20"/>
    </location>
</feature>
<evidence type="ECO:0000256" key="4">
    <source>
        <dbReference type="SAM" id="MobiDB-lite"/>
    </source>
</evidence>
<proteinExistence type="predicted"/>
<keyword evidence="5" id="KW-0812">Transmembrane</keyword>
<feature type="compositionally biased region" description="Basic and acidic residues" evidence="4">
    <location>
        <begin position="9"/>
        <end position="19"/>
    </location>
</feature>
<evidence type="ECO:0000256" key="5">
    <source>
        <dbReference type="SAM" id="Phobius"/>
    </source>
</evidence>
<keyword evidence="2 3" id="KW-0067">ATP-binding</keyword>
<evidence type="ECO:0000256" key="2">
    <source>
        <dbReference type="ARBA" id="ARBA00022840"/>
    </source>
</evidence>
<feature type="binding site" evidence="3">
    <location>
        <begin position="386"/>
        <end position="393"/>
    </location>
    <ligand>
        <name>ATP</name>
        <dbReference type="ChEBI" id="CHEBI:30616"/>
    </ligand>
</feature>
<keyword evidence="5" id="KW-0472">Membrane</keyword>
<dbReference type="SUPFAM" id="SSF52540">
    <property type="entry name" value="P-loop containing nucleoside triphosphate hydrolases"/>
    <property type="match status" value="1"/>
</dbReference>
<name>A0A010ZPL7_9ACTN</name>
<dbReference type="PANTHER" id="PTHR22683">
    <property type="entry name" value="SPORULATION PROTEIN RELATED"/>
    <property type="match status" value="1"/>
</dbReference>
<dbReference type="InterPro" id="IPR002543">
    <property type="entry name" value="FtsK_dom"/>
</dbReference>
<dbReference type="Gene3D" id="3.40.50.300">
    <property type="entry name" value="P-loop containing nucleotide triphosphate hydrolases"/>
    <property type="match status" value="1"/>
</dbReference>
<organism evidence="7 8">
    <name type="scientific">Cryptosporangium arvum DSM 44712</name>
    <dbReference type="NCBI Taxonomy" id="927661"/>
    <lineage>
        <taxon>Bacteria</taxon>
        <taxon>Bacillati</taxon>
        <taxon>Actinomycetota</taxon>
        <taxon>Actinomycetes</taxon>
        <taxon>Cryptosporangiales</taxon>
        <taxon>Cryptosporangiaceae</taxon>
        <taxon>Cryptosporangium</taxon>
    </lineage>
</organism>
<comment type="caution">
    <text evidence="7">The sequence shown here is derived from an EMBL/GenBank/DDBJ whole genome shotgun (WGS) entry which is preliminary data.</text>
</comment>
<evidence type="ECO:0000256" key="3">
    <source>
        <dbReference type="PROSITE-ProRule" id="PRU00289"/>
    </source>
</evidence>
<feature type="domain" description="FtsK" evidence="6">
    <location>
        <begin position="361"/>
        <end position="562"/>
    </location>
</feature>
<keyword evidence="1 3" id="KW-0547">Nucleotide-binding</keyword>
<dbReference type="EMBL" id="JFBT01000001">
    <property type="protein sequence ID" value="EXG79167.1"/>
    <property type="molecule type" value="Genomic_DNA"/>
</dbReference>
<dbReference type="InterPro" id="IPR050206">
    <property type="entry name" value="FtsK/SpoIIIE/SftA"/>
</dbReference>
<dbReference type="RefSeq" id="WP_035847643.1">
    <property type="nucleotide sequence ID" value="NZ_KK073874.1"/>
</dbReference>
<keyword evidence="8" id="KW-1185">Reference proteome</keyword>
<gene>
    <name evidence="7" type="ORF">CryarDRAFT_0193</name>
</gene>
<dbReference type="PATRIC" id="fig|927661.3.peg.182"/>
<dbReference type="AlphaFoldDB" id="A0A010ZPL7"/>
<sequence>MTSTTEQYGPDRPEDRYRVDGGAADVVDLSAARVRLAPDTQPDTAPDIRPDTVPDIADPVLEGEVLPPLPTPADEGWLPIIPVWMQSKTGIRNMVRLTLRRWWYRIRFTAVRLPWATVKWTGRAVRGSWRISGRLLAWALDTRADAMEQELATGARQDAKEFIRVREDRARRIRARLVVLGLATLVGAGGGAYLWFFTPRLVQVLVAMVLVTILARVGANPDTPLIGPAMATSSGYLQLSDAILMRALNAAGLGGTVAKVDRNGETTEEGNRPTLAQPLQRENAGYLAMVDLPFGKTVADATKGQAALASGLDVDEVQVFVENVRGSARRVSIYVADEDPFMLPPRRSPLARLPRVSVWNPNPLGADVRGREVCPSLIFNSFLIGAIPRSGKTYAGRALVAPGFLDPHCDVTVLDFKGGKDWQAAEQLAVTFRLGDDDEDLGYAIGALQNLKGEAQNRFKAFRAMSDEQNPEGKLTPELAKAGYRPHLIVLDEVQNLLRAPEKEIRDEALALLVWLAKTAPAAGFTLVMATQRPATDVIPSDLRDNTSVRLALRTKTWQSSDAILGSGINAIGFGTQRFLEEHKGAAILGGVSNGRGGDLQVIRTDLLKNSDFTQICQIGAQRRADAGTLRGHAVGQAEEIVVTVTILSDVVAVWPGVEPKVQAKTLVERLQEAYPSKHAHLDQTSLTKALKDHGVPVVQVYRDGSNRNGYALAAVRKALAKAEGPDITNS</sequence>
<accession>A0A010ZPL7</accession>
<reference evidence="7 8" key="1">
    <citation type="submission" date="2013-07" db="EMBL/GenBank/DDBJ databases">
        <authorList>
            <consortium name="DOE Joint Genome Institute"/>
            <person name="Eisen J."/>
            <person name="Huntemann M."/>
            <person name="Han J."/>
            <person name="Chen A."/>
            <person name="Kyrpides N."/>
            <person name="Mavromatis K."/>
            <person name="Markowitz V."/>
            <person name="Palaniappan K."/>
            <person name="Ivanova N."/>
            <person name="Schaumberg A."/>
            <person name="Pati A."/>
            <person name="Liolios K."/>
            <person name="Nordberg H.P."/>
            <person name="Cantor M.N."/>
            <person name="Hua S.X."/>
            <person name="Woyke T."/>
        </authorList>
    </citation>
    <scope>NUCLEOTIDE SEQUENCE [LARGE SCALE GENOMIC DNA]</scope>
    <source>
        <strain evidence="7 8">DSM 44712</strain>
    </source>
</reference>
<dbReference type="InterPro" id="IPR027417">
    <property type="entry name" value="P-loop_NTPase"/>
</dbReference>
<evidence type="ECO:0000313" key="8">
    <source>
        <dbReference type="Proteomes" id="UP000021053"/>
    </source>
</evidence>
<dbReference type="GO" id="GO:0005524">
    <property type="term" value="F:ATP binding"/>
    <property type="evidence" value="ECO:0007669"/>
    <property type="project" value="UniProtKB-UniRule"/>
</dbReference>
<evidence type="ECO:0000256" key="1">
    <source>
        <dbReference type="ARBA" id="ARBA00022741"/>
    </source>
</evidence>